<name>A0A3G7U4V2_9PSED</name>
<organism evidence="1 2">
    <name type="scientific">Pseudomonas synxantha</name>
    <dbReference type="NCBI Taxonomy" id="47883"/>
    <lineage>
        <taxon>Bacteria</taxon>
        <taxon>Pseudomonadati</taxon>
        <taxon>Pseudomonadota</taxon>
        <taxon>Gammaproteobacteria</taxon>
        <taxon>Pseudomonadales</taxon>
        <taxon>Pseudomonadaceae</taxon>
        <taxon>Pseudomonas</taxon>
    </lineage>
</organism>
<sequence length="118" mass="13097">MGVVFVGRTPMAGFRVGVSSPKRNRLDQCLLVLEESQKWVFLEGVFRVKALILKAFSVSYAASQALMPKRCKVLLEAVKELPPFGRTKMKGHGLCHDQQVSAPLVNTLRLLCKSLRVA</sequence>
<dbReference type="RefSeq" id="WP_164486341.1">
    <property type="nucleotide sequence ID" value="NZ_CP027754.1"/>
</dbReference>
<proteinExistence type="predicted"/>
<evidence type="ECO:0000313" key="1">
    <source>
        <dbReference type="EMBL" id="AZE53698.1"/>
    </source>
</evidence>
<reference evidence="1 2" key="1">
    <citation type="submission" date="2018-03" db="EMBL/GenBank/DDBJ databases">
        <title>Diversity of phytobeneficial traits revealed by whole-genome analysis of worldwide-isolated phenazine-producing Pseudomonas spp.</title>
        <authorList>
            <person name="Biessy A."/>
            <person name="Novinscak A."/>
            <person name="Blom J."/>
            <person name="Leger G."/>
            <person name="Thomashow L.S."/>
            <person name="Cazorla F.M."/>
            <person name="Josic D."/>
            <person name="Filion M."/>
        </authorList>
    </citation>
    <scope>NUCLEOTIDE SEQUENCE [LARGE SCALE GENOMIC DNA]</scope>
    <source>
        <strain evidence="1 2">30B</strain>
    </source>
</reference>
<accession>A0A3G7U4V2</accession>
<dbReference type="Proteomes" id="UP000268696">
    <property type="component" value="Chromosome"/>
</dbReference>
<protein>
    <submittedName>
        <fullName evidence="1">Uncharacterized protein</fullName>
    </submittedName>
</protein>
<dbReference type="EMBL" id="CP027754">
    <property type="protein sequence ID" value="AZE53698.1"/>
    <property type="molecule type" value="Genomic_DNA"/>
</dbReference>
<dbReference type="AlphaFoldDB" id="A0A3G7U4V2"/>
<gene>
    <name evidence="1" type="ORF">C4K03_1527</name>
</gene>
<evidence type="ECO:0000313" key="2">
    <source>
        <dbReference type="Proteomes" id="UP000268696"/>
    </source>
</evidence>